<dbReference type="PROSITE" id="PS50158">
    <property type="entry name" value="ZF_CCHC"/>
    <property type="match status" value="1"/>
</dbReference>
<dbReference type="PANTHER" id="PTHR37984:SF5">
    <property type="entry name" value="PROTEIN NYNRIN-LIKE"/>
    <property type="match status" value="1"/>
</dbReference>
<evidence type="ECO:0000313" key="4">
    <source>
        <dbReference type="EMBL" id="GEU36137.1"/>
    </source>
</evidence>
<sequence length="1156" mass="131377">MYRRRWIELFSDYDCEIRYHLRKANVVADALSRKERLKLRRVRAMSMTICSVLKTKILEAQGEASKDLKAPVKLLRGLDAQFEQRDNSEIYFMDRIWIPSIGDVRTLIMDEAYTFKYSVHLATNKMYYDLRDLYWWPGMKKDVARLIKSAHFLPIHEDYKIEKLARIYINEIVARHGVPVLIILNYDSRFTSRFWQALQLALGAQLDMSRAYHPQTDRQKVRESQLINQEIVQDTIEKIMQIKERLKTARDHQKSYVDKRRKPLLFNVGDRVLLKVSSWKGMVYFGWKGKLAHELIEIVEREVKKMKKKRIPIVKFVGTPSEELNILGSEKISSRAIFRRSKTMIGLDLCWSFRTVLGQQVNRLFTKYYWLRRPEKYDKEVFDDVFQLPYWDIYLSFSEDCLLRKGILGADEELSDGGSLRVIVYGYDGLPMQPPHDPDYVPEPIYPEYIPLEDKHVLSVEEHPLPPVDAPTAESPGYVAESNLEENPEEYEDDETEDGSVDYPMDGGDDGDDDGNSSGDDADDEDEDEEDEKEEEEHLAPADSIVVIPTIELVFPPEGTEHVIPPPSTDTTTTGARITFQFQVAISLPPEAEVERLLAMPTPPPSPLTSLSPPSAEERLARMASTQALIDAVTAALPLPPLPPPLYIPPLVNHVEARGRGIGEVGYGIRDTWVDPAEEVPEIAPMTLGEDSPSGDHTDCEEDAYDAQEAWAHLVRLSQTVHSELQTHREQVYAYEFQLHAYQTQLQLQGTLIQTHHQASGIDGRDSPSDGRRITAPVTRQGPNIPPNNTNPNNMTPEFVQAMIDQAVLQNSTNEDGSHSSHEDNRRNVQTAHPCFYADFMKCQPLKFKGTEGVVGLTRWIEKMELVFQISGCAIENQVKGNGVPTYTECFQELTLICTKFFANEIEKIDKYISGLPDNIYGSVKSSKPKTLDETIELANDFMHQKLRTYAERQTNNKRKAGDLSRNNHGHQQQPAKRQNVVKVYNIGSGEKKPYEGNLPKCTKCHFHHNDPCTQKCHKCNKIGHFAHDYRSSRNPNVVNDQRDNRAIPKGNGCFECGAQGHFKRDCPKLKNKDGGNVNAQGWVCAVWNAEKKGNASRDPDSNVITGMFLLNNRYASILFDTGADRCFISTAFSSLIDIVPTPLGNSYDVELVDGK</sequence>
<feature type="region of interest" description="Disordered" evidence="2">
    <location>
        <begin position="481"/>
        <end position="544"/>
    </location>
</feature>
<accession>A0A6L2JHS9</accession>
<feature type="compositionally biased region" description="Acidic residues" evidence="2">
    <location>
        <begin position="507"/>
        <end position="537"/>
    </location>
</feature>
<dbReference type="PANTHER" id="PTHR37984">
    <property type="entry name" value="PROTEIN CBG26694"/>
    <property type="match status" value="1"/>
</dbReference>
<dbReference type="SUPFAM" id="SSF53098">
    <property type="entry name" value="Ribonuclease H-like"/>
    <property type="match status" value="1"/>
</dbReference>
<dbReference type="InterPro" id="IPR001878">
    <property type="entry name" value="Znf_CCHC"/>
</dbReference>
<keyword evidence="1" id="KW-0479">Metal-binding</keyword>
<feature type="compositionally biased region" description="Basic and acidic residues" evidence="2">
    <location>
        <begin position="763"/>
        <end position="773"/>
    </location>
</feature>
<evidence type="ECO:0000256" key="2">
    <source>
        <dbReference type="SAM" id="MobiDB-lite"/>
    </source>
</evidence>
<dbReference type="Pfam" id="PF17921">
    <property type="entry name" value="Integrase_H2C2"/>
    <property type="match status" value="1"/>
</dbReference>
<keyword evidence="1" id="KW-0863">Zinc-finger</keyword>
<dbReference type="InterPro" id="IPR050951">
    <property type="entry name" value="Retrovirus_Pol_polyprotein"/>
</dbReference>
<protein>
    <recommendedName>
        <fullName evidence="3">CCHC-type domain-containing protein</fullName>
    </recommendedName>
</protein>
<dbReference type="SMART" id="SM00343">
    <property type="entry name" value="ZnF_C2HC"/>
    <property type="match status" value="2"/>
</dbReference>
<dbReference type="InterPro" id="IPR036875">
    <property type="entry name" value="Znf_CCHC_sf"/>
</dbReference>
<dbReference type="GO" id="GO:0008270">
    <property type="term" value="F:zinc ion binding"/>
    <property type="evidence" value="ECO:0007669"/>
    <property type="project" value="UniProtKB-KW"/>
</dbReference>
<proteinExistence type="predicted"/>
<feature type="compositionally biased region" description="Polar residues" evidence="2">
    <location>
        <begin position="965"/>
        <end position="977"/>
    </location>
</feature>
<dbReference type="SUPFAM" id="SSF57756">
    <property type="entry name" value="Retrovirus zinc finger-like domains"/>
    <property type="match status" value="1"/>
</dbReference>
<feature type="region of interest" description="Disordered" evidence="2">
    <location>
        <begin position="759"/>
        <end position="792"/>
    </location>
</feature>
<dbReference type="InterPro" id="IPR036397">
    <property type="entry name" value="RNaseH_sf"/>
</dbReference>
<dbReference type="AlphaFoldDB" id="A0A6L2JHS9"/>
<feature type="region of interest" description="Disordered" evidence="2">
    <location>
        <begin position="956"/>
        <end position="978"/>
    </location>
</feature>
<comment type="caution">
    <text evidence="4">The sequence shown here is derived from an EMBL/GenBank/DDBJ whole genome shotgun (WGS) entry which is preliminary data.</text>
</comment>
<feature type="domain" description="CCHC-type" evidence="3">
    <location>
        <begin position="1054"/>
        <end position="1069"/>
    </location>
</feature>
<gene>
    <name evidence="4" type="ORF">Tci_008115</name>
</gene>
<dbReference type="Gene3D" id="3.30.420.10">
    <property type="entry name" value="Ribonuclease H-like superfamily/Ribonuclease H"/>
    <property type="match status" value="1"/>
</dbReference>
<reference evidence="4" key="1">
    <citation type="journal article" date="2019" name="Sci. Rep.">
        <title>Draft genome of Tanacetum cinerariifolium, the natural source of mosquito coil.</title>
        <authorList>
            <person name="Yamashiro T."/>
            <person name="Shiraishi A."/>
            <person name="Satake H."/>
            <person name="Nakayama K."/>
        </authorList>
    </citation>
    <scope>NUCLEOTIDE SEQUENCE</scope>
</reference>
<dbReference type="GO" id="GO:0003676">
    <property type="term" value="F:nucleic acid binding"/>
    <property type="evidence" value="ECO:0007669"/>
    <property type="project" value="InterPro"/>
</dbReference>
<keyword evidence="1" id="KW-0862">Zinc</keyword>
<dbReference type="Pfam" id="PF00098">
    <property type="entry name" value="zf-CCHC"/>
    <property type="match status" value="1"/>
</dbReference>
<evidence type="ECO:0000256" key="1">
    <source>
        <dbReference type="PROSITE-ProRule" id="PRU00047"/>
    </source>
</evidence>
<dbReference type="EMBL" id="BKCJ010000774">
    <property type="protein sequence ID" value="GEU36137.1"/>
    <property type="molecule type" value="Genomic_DNA"/>
</dbReference>
<dbReference type="InterPro" id="IPR041588">
    <property type="entry name" value="Integrase_H2C2"/>
</dbReference>
<feature type="compositionally biased region" description="Acidic residues" evidence="2">
    <location>
        <begin position="483"/>
        <end position="500"/>
    </location>
</feature>
<dbReference type="Gene3D" id="1.10.340.70">
    <property type="match status" value="1"/>
</dbReference>
<dbReference type="Pfam" id="PF08284">
    <property type="entry name" value="RVP_2"/>
    <property type="match status" value="1"/>
</dbReference>
<evidence type="ECO:0000259" key="3">
    <source>
        <dbReference type="PROSITE" id="PS50158"/>
    </source>
</evidence>
<dbReference type="InterPro" id="IPR012337">
    <property type="entry name" value="RNaseH-like_sf"/>
</dbReference>
<organism evidence="4">
    <name type="scientific">Tanacetum cinerariifolium</name>
    <name type="common">Dalmatian daisy</name>
    <name type="synonym">Chrysanthemum cinerariifolium</name>
    <dbReference type="NCBI Taxonomy" id="118510"/>
    <lineage>
        <taxon>Eukaryota</taxon>
        <taxon>Viridiplantae</taxon>
        <taxon>Streptophyta</taxon>
        <taxon>Embryophyta</taxon>
        <taxon>Tracheophyta</taxon>
        <taxon>Spermatophyta</taxon>
        <taxon>Magnoliopsida</taxon>
        <taxon>eudicotyledons</taxon>
        <taxon>Gunneridae</taxon>
        <taxon>Pentapetalae</taxon>
        <taxon>asterids</taxon>
        <taxon>campanulids</taxon>
        <taxon>Asterales</taxon>
        <taxon>Asteraceae</taxon>
        <taxon>Asteroideae</taxon>
        <taxon>Anthemideae</taxon>
        <taxon>Anthemidinae</taxon>
        <taxon>Tanacetum</taxon>
    </lineage>
</organism>
<dbReference type="Gene3D" id="4.10.60.10">
    <property type="entry name" value="Zinc finger, CCHC-type"/>
    <property type="match status" value="1"/>
</dbReference>
<name>A0A6L2JHS9_TANCI</name>